<keyword evidence="4" id="KW-1185">Reference proteome</keyword>
<feature type="region of interest" description="Disordered" evidence="1">
    <location>
        <begin position="258"/>
        <end position="295"/>
    </location>
</feature>
<feature type="compositionally biased region" description="Low complexity" evidence="1">
    <location>
        <begin position="78"/>
        <end position="88"/>
    </location>
</feature>
<dbReference type="GO" id="GO:0016746">
    <property type="term" value="F:acyltransferase activity"/>
    <property type="evidence" value="ECO:0007669"/>
    <property type="project" value="InterPro"/>
</dbReference>
<dbReference type="EMBL" id="FMDM01000002">
    <property type="protein sequence ID" value="SCG39412.1"/>
    <property type="molecule type" value="Genomic_DNA"/>
</dbReference>
<dbReference type="AlphaFoldDB" id="A0A1C5H037"/>
<feature type="compositionally biased region" description="Basic and acidic residues" evidence="1">
    <location>
        <begin position="263"/>
        <end position="278"/>
    </location>
</feature>
<feature type="region of interest" description="Disordered" evidence="1">
    <location>
        <begin position="48"/>
        <end position="88"/>
    </location>
</feature>
<dbReference type="RefSeq" id="WP_091057075.1">
    <property type="nucleotide sequence ID" value="NZ_FMDM01000002.1"/>
</dbReference>
<name>A0A1C5H037_9ACTN</name>
<feature type="domain" description="Beta-ketoacyl synthase-like N-terminal" evidence="2">
    <location>
        <begin position="105"/>
        <end position="246"/>
    </location>
</feature>
<sequence length="363" mass="36196">MTTVHAVPSPATAGFRPVAAVLSVALNVPGLDLPTLLAGAGRLAPDAALGTRGADPDPAGGPTVPTDPGAGPGGAGAPGDAADGPGWPAERAAELLGRKGLLAKEPATRFALCAVHRALGLPPKAPRRTGPADPRTAVVVSSNLGNVATVGDLAGRLRDGGPREVGPLEAPNASSNVIAGAIAIWFRFGGPNLTVCSGATAGLDAIWLAGLLLRVGRADRVVVVGVEPDDPQARALHAARRGATPGRPLRAGAACLLLGPPDPSERPLPPRDPADVAGREPALPDPTETPERPLALLGPVRDGTSFGGAPVDEARLGADHYGAAGVVHTALAVRLTAGTPAVAVRCGDPVDGVRETTVRAVPR</sequence>
<dbReference type="InterPro" id="IPR016039">
    <property type="entry name" value="Thiolase-like"/>
</dbReference>
<evidence type="ECO:0000256" key="1">
    <source>
        <dbReference type="SAM" id="MobiDB-lite"/>
    </source>
</evidence>
<dbReference type="Pfam" id="PF00109">
    <property type="entry name" value="ketoacyl-synt"/>
    <property type="match status" value="1"/>
</dbReference>
<evidence type="ECO:0000313" key="4">
    <source>
        <dbReference type="Proteomes" id="UP000199360"/>
    </source>
</evidence>
<dbReference type="OrthoDB" id="3364148at2"/>
<gene>
    <name evidence="3" type="ORF">GA0070213_102107</name>
</gene>
<accession>A0A1C5H037</accession>
<proteinExistence type="predicted"/>
<organism evidence="3 4">
    <name type="scientific">Micromonospora humi</name>
    <dbReference type="NCBI Taxonomy" id="745366"/>
    <lineage>
        <taxon>Bacteria</taxon>
        <taxon>Bacillati</taxon>
        <taxon>Actinomycetota</taxon>
        <taxon>Actinomycetes</taxon>
        <taxon>Micromonosporales</taxon>
        <taxon>Micromonosporaceae</taxon>
        <taxon>Micromonospora</taxon>
    </lineage>
</organism>
<reference evidence="4" key="1">
    <citation type="submission" date="2016-06" db="EMBL/GenBank/DDBJ databases">
        <authorList>
            <person name="Varghese N."/>
            <person name="Submissions Spin"/>
        </authorList>
    </citation>
    <scope>NUCLEOTIDE SEQUENCE [LARGE SCALE GENOMIC DNA]</scope>
    <source>
        <strain evidence="4">DSM 45647</strain>
    </source>
</reference>
<dbReference type="Gene3D" id="3.40.47.10">
    <property type="match status" value="1"/>
</dbReference>
<dbReference type="STRING" id="745366.GA0070213_102107"/>
<feature type="compositionally biased region" description="Low complexity" evidence="1">
    <location>
        <begin position="50"/>
        <end position="69"/>
    </location>
</feature>
<dbReference type="Proteomes" id="UP000199360">
    <property type="component" value="Unassembled WGS sequence"/>
</dbReference>
<dbReference type="SUPFAM" id="SSF53901">
    <property type="entry name" value="Thiolase-like"/>
    <property type="match status" value="1"/>
</dbReference>
<evidence type="ECO:0000313" key="3">
    <source>
        <dbReference type="EMBL" id="SCG39412.1"/>
    </source>
</evidence>
<protein>
    <submittedName>
        <fullName evidence="3">Beta-ketoacyl synthase, N-terminal domain</fullName>
    </submittedName>
</protein>
<dbReference type="InterPro" id="IPR014030">
    <property type="entry name" value="Ketoacyl_synth_N"/>
</dbReference>
<evidence type="ECO:0000259" key="2">
    <source>
        <dbReference type="Pfam" id="PF00109"/>
    </source>
</evidence>